<comment type="similarity">
    <text evidence="3 8">Belongs to the ATP25 family.</text>
</comment>
<protein>
    <recommendedName>
        <fullName evidence="8">ATPase synthesis protein 25</fullName>
    </recommendedName>
</protein>
<accession>A0A9P8SFS6</accession>
<evidence type="ECO:0000256" key="2">
    <source>
        <dbReference type="ARBA" id="ARBA00004443"/>
    </source>
</evidence>
<dbReference type="GeneID" id="68357348"/>
<evidence type="ECO:0000256" key="8">
    <source>
        <dbReference type="RuleBase" id="RU367062"/>
    </source>
</evidence>
<sequence>MSLRPAVAALACCGCRSAVLRAVLGSTAPSVRSLGTQRPPQLARNFSTSPRRLLSSPGSEDDSSPSTALQDEAEKPDQDGAEKHWFLEVEPPRHPPSQHVPTLPNPPRDAPSLLEPMIKYVYEDMGLDDLALLDLRELDPPAALGRNLIMLFGTARSERHLHISSGRFVRWLRRNYKVNAKADGLIGPGELKTKLRRLRKRAKLMGTNTMIVPGGDNGLSTGWVCVNFSTGEGDLGEMASFDAGGRYSGFGATQTGTTIVVQCMTESRRGELDLEILWRGVLRRCLERSRKVKGEATGDKEELEALVSSKIQLAPGSPTSQWQALRQASQQQRYFSTLARRLQAQAEAHTDAAGVQQGRAEAPAMETDTTQDGFVKLRREIDVLHARALPLSQQSFQAFIAFALRVKSPATASERLALVDELLLTGQERGLAIESEDLLIDLIESAVSSPAYDADMARAQRNLELLLAEKRSSMQESQVLRLMSAYARRGHWDRFWNTFRSPARFLAPRSADVYELAFRLLAETRDARMCREAVSRMYMDMLREEPPVLPVGALFKSLRACVLVADPSAEEMIYNPPLPDSLSVVERRGIERNEFVRVLKDAEGHRAAWEAGQRSRVRTMTPPREQPREQPFETDADASIRLALLSGRRSG</sequence>
<evidence type="ECO:0000256" key="4">
    <source>
        <dbReference type="ARBA" id="ARBA00022792"/>
    </source>
</evidence>
<comment type="function">
    <text evidence="1">Probable mitochondrial mRNA stabilization factor.</text>
</comment>
<reference evidence="10" key="1">
    <citation type="submission" date="2021-09" db="EMBL/GenBank/DDBJ databases">
        <title>A high-quality genome of the endoparasitic fungus Hirsutella rhossiliensis with a comparison of Hirsutella genomes reveals transposable elements contributing to genome size variation.</title>
        <authorList>
            <person name="Lin R."/>
            <person name="Jiao Y."/>
            <person name="Sun X."/>
            <person name="Ling J."/>
            <person name="Xie B."/>
            <person name="Cheng X."/>
        </authorList>
    </citation>
    <scope>NUCLEOTIDE SEQUENCE</scope>
    <source>
        <strain evidence="10">HR02</strain>
    </source>
</reference>
<dbReference type="InterPro" id="IPR043519">
    <property type="entry name" value="NT_sf"/>
</dbReference>
<dbReference type="RefSeq" id="XP_044718579.1">
    <property type="nucleotide sequence ID" value="XM_044866690.1"/>
</dbReference>
<evidence type="ECO:0000256" key="6">
    <source>
        <dbReference type="ARBA" id="ARBA00023128"/>
    </source>
</evidence>
<dbReference type="Gene3D" id="3.30.460.10">
    <property type="entry name" value="Beta Polymerase, domain 2"/>
    <property type="match status" value="1"/>
</dbReference>
<dbReference type="AlphaFoldDB" id="A0A9P8SFS6"/>
<proteinExistence type="inferred from homology"/>
<dbReference type="GO" id="GO:0005743">
    <property type="term" value="C:mitochondrial inner membrane"/>
    <property type="evidence" value="ECO:0007669"/>
    <property type="project" value="UniProtKB-SubCell"/>
</dbReference>
<organism evidence="10 11">
    <name type="scientific">Hirsutella rhossiliensis</name>
    <dbReference type="NCBI Taxonomy" id="111463"/>
    <lineage>
        <taxon>Eukaryota</taxon>
        <taxon>Fungi</taxon>
        <taxon>Dikarya</taxon>
        <taxon>Ascomycota</taxon>
        <taxon>Pezizomycotina</taxon>
        <taxon>Sordariomycetes</taxon>
        <taxon>Hypocreomycetidae</taxon>
        <taxon>Hypocreales</taxon>
        <taxon>Ophiocordycipitaceae</taxon>
        <taxon>Hirsutella</taxon>
    </lineage>
</organism>
<comment type="function">
    <text evidence="8">Mitochondrial mRNA stabilization factor.</text>
</comment>
<dbReference type="EMBL" id="JAIZPD010000009">
    <property type="protein sequence ID" value="KAH0961066.1"/>
    <property type="molecule type" value="Genomic_DNA"/>
</dbReference>
<comment type="caution">
    <text evidence="10">The sequence shown here is derived from an EMBL/GenBank/DDBJ whole genome shotgun (WGS) entry which is preliminary data.</text>
</comment>
<evidence type="ECO:0000256" key="1">
    <source>
        <dbReference type="ARBA" id="ARBA00003470"/>
    </source>
</evidence>
<keyword evidence="6 8" id="KW-0496">Mitochondrion</keyword>
<evidence type="ECO:0000256" key="3">
    <source>
        <dbReference type="ARBA" id="ARBA00010787"/>
    </source>
</evidence>
<dbReference type="PANTHER" id="PTHR28087:SF1">
    <property type="entry name" value="ATPASE SYNTHESIS PROTEIN 25, MITOCHONDRIAL"/>
    <property type="match status" value="1"/>
</dbReference>
<dbReference type="InterPro" id="IPR040152">
    <property type="entry name" value="Atp25"/>
</dbReference>
<feature type="compositionally biased region" description="Polar residues" evidence="9">
    <location>
        <begin position="30"/>
        <end position="50"/>
    </location>
</feature>
<dbReference type="GO" id="GO:0048255">
    <property type="term" value="P:mRNA stabilization"/>
    <property type="evidence" value="ECO:0007669"/>
    <property type="project" value="TreeGrafter"/>
</dbReference>
<feature type="compositionally biased region" description="Basic and acidic residues" evidence="9">
    <location>
        <begin position="72"/>
        <end position="93"/>
    </location>
</feature>
<dbReference type="OrthoDB" id="107372at2759"/>
<feature type="region of interest" description="Disordered" evidence="9">
    <location>
        <begin position="610"/>
        <end position="637"/>
    </location>
</feature>
<keyword evidence="7 8" id="KW-0472">Membrane</keyword>
<gene>
    <name evidence="10" type="ORF">HRG_08219</name>
</gene>
<keyword evidence="11" id="KW-1185">Reference proteome</keyword>
<keyword evidence="4 8" id="KW-0999">Mitochondrion inner membrane</keyword>
<keyword evidence="5 8" id="KW-0809">Transit peptide</keyword>
<feature type="region of interest" description="Disordered" evidence="9">
    <location>
        <begin position="30"/>
        <end position="110"/>
    </location>
</feature>
<name>A0A9P8SFS6_9HYPO</name>
<dbReference type="Proteomes" id="UP000824596">
    <property type="component" value="Unassembled WGS sequence"/>
</dbReference>
<evidence type="ECO:0000256" key="7">
    <source>
        <dbReference type="ARBA" id="ARBA00023136"/>
    </source>
</evidence>
<evidence type="ECO:0000313" key="11">
    <source>
        <dbReference type="Proteomes" id="UP000824596"/>
    </source>
</evidence>
<evidence type="ECO:0000256" key="9">
    <source>
        <dbReference type="SAM" id="MobiDB-lite"/>
    </source>
</evidence>
<dbReference type="GO" id="GO:0140053">
    <property type="term" value="P:mitochondrial gene expression"/>
    <property type="evidence" value="ECO:0007669"/>
    <property type="project" value="UniProtKB-UniRule"/>
</dbReference>
<comment type="subcellular location">
    <subcellularLocation>
        <location evidence="2 8">Mitochondrion inner membrane</location>
        <topology evidence="2 8">Peripheral membrane protein</topology>
        <orientation evidence="2 8">Matrix side</orientation>
    </subcellularLocation>
</comment>
<dbReference type="PANTHER" id="PTHR28087">
    <property type="entry name" value="ATPASE SYNTHESIS PROTEIN 25, MITOCHONDRIAL"/>
    <property type="match status" value="1"/>
</dbReference>
<evidence type="ECO:0000256" key="5">
    <source>
        <dbReference type="ARBA" id="ARBA00022946"/>
    </source>
</evidence>
<evidence type="ECO:0000313" key="10">
    <source>
        <dbReference type="EMBL" id="KAH0961066.1"/>
    </source>
</evidence>